<gene>
    <name evidence="13" type="ORF">SPSK_06505</name>
</gene>
<keyword evidence="8" id="KW-0342">GTP-binding</keyword>
<reference evidence="13 14" key="2">
    <citation type="journal article" date="2015" name="Eukaryot. Cell">
        <title>Asexual propagation of a virulent clone complex in a human and feline outbreak of sporotrichosis.</title>
        <authorList>
            <person name="Teixeira Mde M."/>
            <person name="Rodrigues A.M."/>
            <person name="Tsui C.K."/>
            <person name="de Almeida L.G."/>
            <person name="Van Diepeningen A.D."/>
            <person name="van den Ende B.G."/>
            <person name="Fernandes G.F."/>
            <person name="Kano R."/>
            <person name="Hamelin R.C."/>
            <person name="Lopes-Bezerra L.M."/>
            <person name="Vasconcelos A.T."/>
            <person name="de Hoog S."/>
            <person name="de Camargo Z.P."/>
            <person name="Felipe M.S."/>
        </authorList>
    </citation>
    <scope>NUCLEOTIDE SEQUENCE [LARGE SCALE GENOMIC DNA]</scope>
    <source>
        <strain evidence="13 14">1099-18</strain>
    </source>
</reference>
<evidence type="ECO:0000256" key="2">
    <source>
        <dbReference type="ARBA" id="ARBA00005619"/>
    </source>
</evidence>
<evidence type="ECO:0000313" key="13">
    <source>
        <dbReference type="EMBL" id="KJR89143.1"/>
    </source>
</evidence>
<dbReference type="OrthoDB" id="41266at2759"/>
<dbReference type="Pfam" id="PF09439">
    <property type="entry name" value="SRPRB"/>
    <property type="match status" value="1"/>
</dbReference>
<evidence type="ECO:0000256" key="5">
    <source>
        <dbReference type="ARBA" id="ARBA00022741"/>
    </source>
</evidence>
<evidence type="ECO:0000256" key="9">
    <source>
        <dbReference type="ARBA" id="ARBA00023136"/>
    </source>
</evidence>
<keyword evidence="9 11" id="KW-0472">Membrane</keyword>
<organism evidence="13 14">
    <name type="scientific">Sporothrix schenckii 1099-18</name>
    <dbReference type="NCBI Taxonomy" id="1397361"/>
    <lineage>
        <taxon>Eukaryota</taxon>
        <taxon>Fungi</taxon>
        <taxon>Dikarya</taxon>
        <taxon>Ascomycota</taxon>
        <taxon>Pezizomycotina</taxon>
        <taxon>Sordariomycetes</taxon>
        <taxon>Sordariomycetidae</taxon>
        <taxon>Ophiostomatales</taxon>
        <taxon>Ophiostomataceae</taxon>
        <taxon>Sporothrix</taxon>
    </lineage>
</organism>
<sequence>MDWHSTSKDVLEFLLTPSIPVIVIGLATVLLFPIFLHWLLSRSTAYITLPSVLIAGPPGAGKTALVTRLERRSPKPADTYTSQTANVVELAVNEDGTSSYTDDLDASGAVAKKFLAVDTPGHGKLRGATLARLSHAASSTAAAEKTKVKAVVYMVDGAALSEDGGLAAAASYLYDILLALQKRMSSTPSSKAPPGIPVLVAANKADLFTALPAALVRTQLEAELGRIRSTRSKGLLSSNVGADDVDSTNEADEWLGEYGSKTFQFSQMREFDTEVDVIAGNVAGAEGAGPGVDKWWTWIASKV</sequence>
<dbReference type="GO" id="GO:0005525">
    <property type="term" value="F:GTP binding"/>
    <property type="evidence" value="ECO:0007669"/>
    <property type="project" value="UniProtKB-KW"/>
</dbReference>
<dbReference type="InterPro" id="IPR019009">
    <property type="entry name" value="SRP_receptor_beta_su"/>
</dbReference>
<evidence type="ECO:0000256" key="6">
    <source>
        <dbReference type="ARBA" id="ARBA00022824"/>
    </source>
</evidence>
<evidence type="ECO:0000256" key="11">
    <source>
        <dbReference type="SAM" id="Phobius"/>
    </source>
</evidence>
<keyword evidence="10 13" id="KW-0675">Receptor</keyword>
<keyword evidence="7 11" id="KW-1133">Transmembrane helix</keyword>
<dbReference type="EMBL" id="AXCR01000001">
    <property type="protein sequence ID" value="KJR89143.1"/>
    <property type="molecule type" value="Genomic_DNA"/>
</dbReference>
<dbReference type="CDD" id="cd04105">
    <property type="entry name" value="SR_beta"/>
    <property type="match status" value="1"/>
</dbReference>
<evidence type="ECO:0000256" key="3">
    <source>
        <dbReference type="ARBA" id="ARBA00020256"/>
    </source>
</evidence>
<accession>A0A0F2MHG9</accession>
<name>A0A0F2MHG9_SPOSC</name>
<feature type="domain" description="AAA+ ATPase" evidence="12">
    <location>
        <begin position="48"/>
        <end position="226"/>
    </location>
</feature>
<evidence type="ECO:0000256" key="1">
    <source>
        <dbReference type="ARBA" id="ARBA00004389"/>
    </source>
</evidence>
<protein>
    <recommendedName>
        <fullName evidence="3">Signal recognition particle receptor subunit beta</fullName>
    </recommendedName>
</protein>
<dbReference type="AlphaFoldDB" id="A0A0F2MHG9"/>
<evidence type="ECO:0000259" key="12">
    <source>
        <dbReference type="SMART" id="SM00382"/>
    </source>
</evidence>
<dbReference type="GeneID" id="27668487"/>
<dbReference type="SMART" id="SM00382">
    <property type="entry name" value="AAA"/>
    <property type="match status" value="1"/>
</dbReference>
<comment type="caution">
    <text evidence="13">The sequence shown here is derived from an EMBL/GenBank/DDBJ whole genome shotgun (WGS) entry which is preliminary data.</text>
</comment>
<evidence type="ECO:0000256" key="4">
    <source>
        <dbReference type="ARBA" id="ARBA00022692"/>
    </source>
</evidence>
<reference evidence="13 14" key="1">
    <citation type="journal article" date="2014" name="BMC Genomics">
        <title>Comparative genomics of the major fungal agents of human and animal Sporotrichosis: Sporothrix schenckii and Sporothrix brasiliensis.</title>
        <authorList>
            <person name="Teixeira M.M."/>
            <person name="de Almeida L.G."/>
            <person name="Kubitschek-Barreira P."/>
            <person name="Alves F.L."/>
            <person name="Kioshima E.S."/>
            <person name="Abadio A.K."/>
            <person name="Fernandes L."/>
            <person name="Derengowski L.S."/>
            <person name="Ferreira K.S."/>
            <person name="Souza R.C."/>
            <person name="Ruiz J.C."/>
            <person name="de Andrade N.C."/>
            <person name="Paes H.C."/>
            <person name="Nicola A.M."/>
            <person name="Albuquerque P."/>
            <person name="Gerber A.L."/>
            <person name="Martins V.P."/>
            <person name="Peconick L.D."/>
            <person name="Neto A.V."/>
            <person name="Chaucanez C.B."/>
            <person name="Silva P.A."/>
            <person name="Cunha O.L."/>
            <person name="de Oliveira F.F."/>
            <person name="dos Santos T.C."/>
            <person name="Barros A.L."/>
            <person name="Soares M.A."/>
            <person name="de Oliveira L.M."/>
            <person name="Marini M.M."/>
            <person name="Villalobos-Duno H."/>
            <person name="Cunha M.M."/>
            <person name="de Hoog S."/>
            <person name="da Silveira J.F."/>
            <person name="Henrissat B."/>
            <person name="Nino-Vega G.A."/>
            <person name="Cisalpino P.S."/>
            <person name="Mora-Montes H.M."/>
            <person name="Almeida S.R."/>
            <person name="Stajich J.E."/>
            <person name="Lopes-Bezerra L.M."/>
            <person name="Vasconcelos A.T."/>
            <person name="Felipe M.S."/>
        </authorList>
    </citation>
    <scope>NUCLEOTIDE SEQUENCE [LARGE SCALE GENOMIC DNA]</scope>
    <source>
        <strain evidence="13 14">1099-18</strain>
    </source>
</reference>
<keyword evidence="4 11" id="KW-0812">Transmembrane</keyword>
<feature type="transmembrane region" description="Helical" evidence="11">
    <location>
        <begin position="20"/>
        <end position="40"/>
    </location>
</feature>
<dbReference type="GO" id="GO:0005789">
    <property type="term" value="C:endoplasmic reticulum membrane"/>
    <property type="evidence" value="ECO:0007669"/>
    <property type="project" value="UniProtKB-SubCell"/>
</dbReference>
<dbReference type="InterPro" id="IPR027417">
    <property type="entry name" value="P-loop_NTPase"/>
</dbReference>
<dbReference type="SUPFAM" id="SSF52540">
    <property type="entry name" value="P-loop containing nucleoside triphosphate hydrolases"/>
    <property type="match status" value="1"/>
</dbReference>
<dbReference type="Proteomes" id="UP000033710">
    <property type="component" value="Unassembled WGS sequence"/>
</dbReference>
<evidence type="ECO:0000313" key="14">
    <source>
        <dbReference type="Proteomes" id="UP000033710"/>
    </source>
</evidence>
<comment type="subcellular location">
    <subcellularLocation>
        <location evidence="1">Endoplasmic reticulum membrane</location>
        <topology evidence="1">Single-pass membrane protein</topology>
    </subcellularLocation>
</comment>
<dbReference type="InterPro" id="IPR003593">
    <property type="entry name" value="AAA+_ATPase"/>
</dbReference>
<keyword evidence="5" id="KW-0547">Nucleotide-binding</keyword>
<evidence type="ECO:0000256" key="10">
    <source>
        <dbReference type="ARBA" id="ARBA00023170"/>
    </source>
</evidence>
<dbReference type="KEGG" id="ssck:SPSK_06505"/>
<dbReference type="Gene3D" id="3.40.50.300">
    <property type="entry name" value="P-loop containing nucleotide triphosphate hydrolases"/>
    <property type="match status" value="1"/>
</dbReference>
<dbReference type="VEuPathDB" id="FungiDB:SPSK_06505"/>
<dbReference type="RefSeq" id="XP_016591819.1">
    <property type="nucleotide sequence ID" value="XM_016733210.1"/>
</dbReference>
<evidence type="ECO:0000256" key="7">
    <source>
        <dbReference type="ARBA" id="ARBA00022989"/>
    </source>
</evidence>
<comment type="similarity">
    <text evidence="2">Belongs to the SRP receptor beta subunit family.</text>
</comment>
<proteinExistence type="inferred from homology"/>
<evidence type="ECO:0000256" key="8">
    <source>
        <dbReference type="ARBA" id="ARBA00023134"/>
    </source>
</evidence>
<keyword evidence="6" id="KW-0256">Endoplasmic reticulum</keyword>